<dbReference type="EMBL" id="JAACXV010000071">
    <property type="protein sequence ID" value="KAF7284722.1"/>
    <property type="molecule type" value="Genomic_DNA"/>
</dbReference>
<dbReference type="OrthoDB" id="6783615at2759"/>
<evidence type="ECO:0000256" key="1">
    <source>
        <dbReference type="SAM" id="MobiDB-lite"/>
    </source>
</evidence>
<gene>
    <name evidence="2" type="ORF">GWI33_021731</name>
</gene>
<comment type="caution">
    <text evidence="2">The sequence shown here is derived from an EMBL/GenBank/DDBJ whole genome shotgun (WGS) entry which is preliminary data.</text>
</comment>
<evidence type="ECO:0000313" key="2">
    <source>
        <dbReference type="EMBL" id="KAF7284722.1"/>
    </source>
</evidence>
<feature type="compositionally biased region" description="Basic and acidic residues" evidence="1">
    <location>
        <begin position="18"/>
        <end position="41"/>
    </location>
</feature>
<accession>A0A834ITG4</accession>
<protein>
    <submittedName>
        <fullName evidence="2">Uncharacterized protein</fullName>
    </submittedName>
</protein>
<keyword evidence="3" id="KW-1185">Reference proteome</keyword>
<dbReference type="Proteomes" id="UP000625711">
    <property type="component" value="Unassembled WGS sequence"/>
</dbReference>
<feature type="region of interest" description="Disordered" evidence="1">
    <location>
        <begin position="1"/>
        <end position="89"/>
    </location>
</feature>
<organism evidence="2 3">
    <name type="scientific">Rhynchophorus ferrugineus</name>
    <name type="common">Red palm weevil</name>
    <name type="synonym">Curculio ferrugineus</name>
    <dbReference type="NCBI Taxonomy" id="354439"/>
    <lineage>
        <taxon>Eukaryota</taxon>
        <taxon>Metazoa</taxon>
        <taxon>Ecdysozoa</taxon>
        <taxon>Arthropoda</taxon>
        <taxon>Hexapoda</taxon>
        <taxon>Insecta</taxon>
        <taxon>Pterygota</taxon>
        <taxon>Neoptera</taxon>
        <taxon>Endopterygota</taxon>
        <taxon>Coleoptera</taxon>
        <taxon>Polyphaga</taxon>
        <taxon>Cucujiformia</taxon>
        <taxon>Curculionidae</taxon>
        <taxon>Dryophthorinae</taxon>
        <taxon>Rhynchophorus</taxon>
    </lineage>
</organism>
<sequence>MESGLGRDSVTSEAVMSELHHRLHGDNTEDREKSENGKKIEFVPSKPIVDADSEDSETEDDSDSSTSEDDTDTPRVKPLPPTFRPRGRMFTQAVTSMSTTVPDGANNFMIDVPECWGIAPDGSMMDLFSKIELKDK</sequence>
<evidence type="ECO:0000313" key="3">
    <source>
        <dbReference type="Proteomes" id="UP000625711"/>
    </source>
</evidence>
<proteinExistence type="predicted"/>
<name>A0A834ITG4_RHYFE</name>
<feature type="compositionally biased region" description="Acidic residues" evidence="1">
    <location>
        <begin position="51"/>
        <end position="71"/>
    </location>
</feature>
<reference evidence="2" key="1">
    <citation type="submission" date="2020-08" db="EMBL/GenBank/DDBJ databases">
        <title>Genome sequencing and assembly of the red palm weevil Rhynchophorus ferrugineus.</title>
        <authorList>
            <person name="Dias G.B."/>
            <person name="Bergman C.M."/>
            <person name="Manee M."/>
        </authorList>
    </citation>
    <scope>NUCLEOTIDE SEQUENCE</scope>
    <source>
        <strain evidence="2">AA-2017</strain>
        <tissue evidence="2">Whole larva</tissue>
    </source>
</reference>
<dbReference type="AlphaFoldDB" id="A0A834ITG4"/>